<dbReference type="Gene3D" id="1.10.1200.10">
    <property type="entry name" value="ACP-like"/>
    <property type="match status" value="1"/>
</dbReference>
<name>A0ABZ2LJ15_9BACT</name>
<feature type="domain" description="Carrier" evidence="1">
    <location>
        <begin position="1"/>
        <end position="82"/>
    </location>
</feature>
<accession>A0ABZ2LJ15</accession>
<evidence type="ECO:0000313" key="3">
    <source>
        <dbReference type="Proteomes" id="UP001374803"/>
    </source>
</evidence>
<dbReference type="Pfam" id="PF00550">
    <property type="entry name" value="PP-binding"/>
    <property type="match status" value="1"/>
</dbReference>
<reference evidence="2" key="1">
    <citation type="submission" date="2021-12" db="EMBL/GenBank/DDBJ databases">
        <title>Discovery of the Pendulisporaceae a myxobacterial family with distinct sporulation behavior and unique specialized metabolism.</title>
        <authorList>
            <person name="Garcia R."/>
            <person name="Popoff A."/>
            <person name="Bader C.D."/>
            <person name="Loehr J."/>
            <person name="Walesch S."/>
            <person name="Walt C."/>
            <person name="Boldt J."/>
            <person name="Bunk B."/>
            <person name="Haeckl F.J.F.P.J."/>
            <person name="Gunesch A.P."/>
            <person name="Birkelbach J."/>
            <person name="Nuebel U."/>
            <person name="Pietschmann T."/>
            <person name="Bach T."/>
            <person name="Mueller R."/>
        </authorList>
    </citation>
    <scope>NUCLEOTIDE SEQUENCE</scope>
    <source>
        <strain evidence="2">MSr11367</strain>
    </source>
</reference>
<sequence>MNAEHVMAELRSFIVSEFLDGREDGFDTTTPLLEWGIVDSMTLVSVLAFIRDRYGVEVPDDELTPDNLRTLEAVTALVVRLSS</sequence>
<dbReference type="InterPro" id="IPR036736">
    <property type="entry name" value="ACP-like_sf"/>
</dbReference>
<keyword evidence="3" id="KW-1185">Reference proteome</keyword>
<evidence type="ECO:0000313" key="2">
    <source>
        <dbReference type="EMBL" id="WXB09539.1"/>
    </source>
</evidence>
<dbReference type="EMBL" id="CP089983">
    <property type="protein sequence ID" value="WXB09539.1"/>
    <property type="molecule type" value="Genomic_DNA"/>
</dbReference>
<dbReference type="PROSITE" id="PS50075">
    <property type="entry name" value="CARRIER"/>
    <property type="match status" value="1"/>
</dbReference>
<evidence type="ECO:0000259" key="1">
    <source>
        <dbReference type="PROSITE" id="PS50075"/>
    </source>
</evidence>
<proteinExistence type="predicted"/>
<dbReference type="Proteomes" id="UP001374803">
    <property type="component" value="Chromosome"/>
</dbReference>
<organism evidence="2 3">
    <name type="scientific">Pendulispora rubella</name>
    <dbReference type="NCBI Taxonomy" id="2741070"/>
    <lineage>
        <taxon>Bacteria</taxon>
        <taxon>Pseudomonadati</taxon>
        <taxon>Myxococcota</taxon>
        <taxon>Myxococcia</taxon>
        <taxon>Myxococcales</taxon>
        <taxon>Sorangiineae</taxon>
        <taxon>Pendulisporaceae</taxon>
        <taxon>Pendulispora</taxon>
    </lineage>
</organism>
<dbReference type="InterPro" id="IPR009081">
    <property type="entry name" value="PP-bd_ACP"/>
</dbReference>
<dbReference type="RefSeq" id="WP_394839211.1">
    <property type="nucleotide sequence ID" value="NZ_CP089929.1"/>
</dbReference>
<dbReference type="SUPFAM" id="SSF47336">
    <property type="entry name" value="ACP-like"/>
    <property type="match status" value="1"/>
</dbReference>
<gene>
    <name evidence="2" type="ORF">LVJ94_20190</name>
</gene>
<protein>
    <submittedName>
        <fullName evidence="2">Acyl carrier protein</fullName>
    </submittedName>
</protein>